<keyword evidence="2" id="KW-1185">Reference proteome</keyword>
<dbReference type="AlphaFoldDB" id="A0A3S0WLI8"/>
<dbReference type="SUPFAM" id="SSF56784">
    <property type="entry name" value="HAD-like"/>
    <property type="match status" value="1"/>
</dbReference>
<organism evidence="1 2">
    <name type="scientific">Prevotella koreensis</name>
    <dbReference type="NCBI Taxonomy" id="2490854"/>
    <lineage>
        <taxon>Bacteria</taxon>
        <taxon>Pseudomonadati</taxon>
        <taxon>Bacteroidota</taxon>
        <taxon>Bacteroidia</taxon>
        <taxon>Bacteroidales</taxon>
        <taxon>Prevotellaceae</taxon>
        <taxon>Prevotella</taxon>
    </lineage>
</organism>
<dbReference type="Gene3D" id="3.40.50.1000">
    <property type="entry name" value="HAD superfamily/HAD-like"/>
    <property type="match status" value="1"/>
</dbReference>
<comment type="caution">
    <text evidence="1">The sequence shown here is derived from an EMBL/GenBank/DDBJ whole genome shotgun (WGS) entry which is preliminary data.</text>
</comment>
<dbReference type="Proteomes" id="UP000278983">
    <property type="component" value="Unassembled WGS sequence"/>
</dbReference>
<dbReference type="InterPro" id="IPR016769">
    <property type="entry name" value="Phage_SP01_Orf1"/>
</dbReference>
<proteinExistence type="predicted"/>
<accession>A0A3S0WLI8</accession>
<dbReference type="PIRSF" id="PIRSF020079">
    <property type="entry name" value="UCP020079"/>
    <property type="match status" value="1"/>
</dbReference>
<gene>
    <name evidence="1" type="ORF">EHV08_11155</name>
</gene>
<protein>
    <recommendedName>
        <fullName evidence="3">Hydrolase</fullName>
    </recommendedName>
</protein>
<dbReference type="InterPro" id="IPR036412">
    <property type="entry name" value="HAD-like_sf"/>
</dbReference>
<evidence type="ECO:0000313" key="2">
    <source>
        <dbReference type="Proteomes" id="UP000278983"/>
    </source>
</evidence>
<reference evidence="1 2" key="1">
    <citation type="submission" date="2018-12" db="EMBL/GenBank/DDBJ databases">
        <title>Genome sequencing of Prevotella sp. KCOM 3155 (= JS262).</title>
        <authorList>
            <person name="Kook J.-K."/>
            <person name="Park S.-N."/>
            <person name="Lim Y.K."/>
        </authorList>
    </citation>
    <scope>NUCLEOTIDE SEQUENCE [LARGE SCALE GENOMIC DNA]</scope>
    <source>
        <strain evidence="1 2">KCOM 3155</strain>
    </source>
</reference>
<evidence type="ECO:0000313" key="1">
    <source>
        <dbReference type="EMBL" id="RUL60246.1"/>
    </source>
</evidence>
<dbReference type="EMBL" id="RYYU01000001">
    <property type="protein sequence ID" value="RUL60246.1"/>
    <property type="molecule type" value="Genomic_DNA"/>
</dbReference>
<dbReference type="InterPro" id="IPR023214">
    <property type="entry name" value="HAD_sf"/>
</dbReference>
<name>A0A3S0WLI8_9BACT</name>
<dbReference type="RefSeq" id="WP_126679338.1">
    <property type="nucleotide sequence ID" value="NZ_CAUTIM010000002.1"/>
</dbReference>
<sequence length="143" mass="16856">MTIAIDFDGTVVEHRYPEIGAEIPFATETLKMLIKDQHKLILWSVREGKLLDEAVNWCRERGVEFYAVNKDYPEESVANNNHFSRKLKADLFIDDRNIGGLPDWGTIYQMIKHNKSLEDVMRERLGHISEYDRPKKKHWWQIG</sequence>
<evidence type="ECO:0008006" key="3">
    <source>
        <dbReference type="Google" id="ProtNLM"/>
    </source>
</evidence>
<dbReference type="NCBIfam" id="NF046079">
    <property type="entry name" value="HAD_phos_BT0820"/>
    <property type="match status" value="1"/>
</dbReference>
<dbReference type="OrthoDB" id="5431039at2"/>